<protein>
    <submittedName>
        <fullName evidence="1">Uncharacterized protein</fullName>
    </submittedName>
</protein>
<gene>
    <name evidence="1" type="ORF">FH972_022024</name>
</gene>
<dbReference type="AlphaFoldDB" id="A0A5N6KRD9"/>
<comment type="caution">
    <text evidence="1">The sequence shown here is derived from an EMBL/GenBank/DDBJ whole genome shotgun (WGS) entry which is preliminary data.</text>
</comment>
<sequence length="141" mass="15655">MAALAGGRSIATIVSNSIRTGHHAQEQKPLRRMPLRFQIRQRLPGQQIRRAYISPACLRTRRSPSDSSLCTAPDLRAASVKRSSQGVPRCHGACRRAAVPFDHQKPDSTSSRLLALWHERLLCWGSGVVSRIRVAAARRKV</sequence>
<dbReference type="EMBL" id="VIBQ01000010">
    <property type="protein sequence ID" value="KAB8339088.1"/>
    <property type="molecule type" value="Genomic_DNA"/>
</dbReference>
<accession>A0A5N6KRD9</accession>
<reference evidence="1 2" key="1">
    <citation type="submission" date="2019-06" db="EMBL/GenBank/DDBJ databases">
        <title>A chromosomal-level reference genome of Carpinus fangiana (Coryloideae, Betulaceae).</title>
        <authorList>
            <person name="Yang X."/>
            <person name="Wang Z."/>
            <person name="Zhang L."/>
            <person name="Hao G."/>
            <person name="Liu J."/>
            <person name="Yang Y."/>
        </authorList>
    </citation>
    <scope>NUCLEOTIDE SEQUENCE [LARGE SCALE GENOMIC DNA]</scope>
    <source>
        <strain evidence="1">Cfa_2016G</strain>
        <tissue evidence="1">Leaf</tissue>
    </source>
</reference>
<evidence type="ECO:0000313" key="2">
    <source>
        <dbReference type="Proteomes" id="UP000327013"/>
    </source>
</evidence>
<keyword evidence="2" id="KW-1185">Reference proteome</keyword>
<dbReference type="Proteomes" id="UP000327013">
    <property type="component" value="Unassembled WGS sequence"/>
</dbReference>
<name>A0A5N6KRD9_9ROSI</name>
<evidence type="ECO:0000313" key="1">
    <source>
        <dbReference type="EMBL" id="KAB8339088.1"/>
    </source>
</evidence>
<organism evidence="1 2">
    <name type="scientific">Carpinus fangiana</name>
    <dbReference type="NCBI Taxonomy" id="176857"/>
    <lineage>
        <taxon>Eukaryota</taxon>
        <taxon>Viridiplantae</taxon>
        <taxon>Streptophyta</taxon>
        <taxon>Embryophyta</taxon>
        <taxon>Tracheophyta</taxon>
        <taxon>Spermatophyta</taxon>
        <taxon>Magnoliopsida</taxon>
        <taxon>eudicotyledons</taxon>
        <taxon>Gunneridae</taxon>
        <taxon>Pentapetalae</taxon>
        <taxon>rosids</taxon>
        <taxon>fabids</taxon>
        <taxon>Fagales</taxon>
        <taxon>Betulaceae</taxon>
        <taxon>Carpinus</taxon>
    </lineage>
</organism>
<proteinExistence type="predicted"/>